<name>A6NRM0_9FIRM</name>
<dbReference type="EMBL" id="AAXG02000006">
    <property type="protein sequence ID" value="EDN01280.1"/>
    <property type="molecule type" value="Genomic_DNA"/>
</dbReference>
<reference evidence="1 2" key="2">
    <citation type="submission" date="2007-06" db="EMBL/GenBank/DDBJ databases">
        <title>Draft genome sequence of Pseudoflavonifractor capillosus ATCC 29799.</title>
        <authorList>
            <person name="Sudarsanam P."/>
            <person name="Ley R."/>
            <person name="Guruge J."/>
            <person name="Turnbaugh P.J."/>
            <person name="Mahowald M."/>
            <person name="Liep D."/>
            <person name="Gordon J."/>
        </authorList>
    </citation>
    <scope>NUCLEOTIDE SEQUENCE [LARGE SCALE GENOMIC DNA]</scope>
    <source>
        <strain evidence="1 2">ATCC 29799</strain>
    </source>
</reference>
<dbReference type="Proteomes" id="UP000003639">
    <property type="component" value="Unassembled WGS sequence"/>
</dbReference>
<comment type="caution">
    <text evidence="1">The sequence shown here is derived from an EMBL/GenBank/DDBJ whole genome shotgun (WGS) entry which is preliminary data.</text>
</comment>
<accession>A6NRM0</accession>
<sequence>MFCRGDYYGYLLKGDLTGAIRYIRQFPEQAELYNRFMTVFEEENDITYDVDACLNEILTLYQRYYRDVFYLCVGKERAEERLRAALAAFFGIEGQIELCDIEENQVAEAFQRRGFHFLGGKTGGFYGPYIWLTTQVKTFDVELPDGIQTYTVKMLDGFLTKSWLDYLSFGEISTGGWTDDDGIINCVKSAYDFESENFRVSLLKHEAQHARDLAVSQEISSEDLEYRAKLVELIYSSERNLLAQFCKEAGSSDKNNGHSAASSRIIAGFFKMLGKEYAELANLEIDVVQETARTLYESSHLQL</sequence>
<dbReference type="STRING" id="411467.BACCAP_00848"/>
<gene>
    <name evidence="1" type="ORF">BACCAP_00848</name>
</gene>
<organism evidence="1 2">
    <name type="scientific">Pseudoflavonifractor capillosus ATCC 29799</name>
    <dbReference type="NCBI Taxonomy" id="411467"/>
    <lineage>
        <taxon>Bacteria</taxon>
        <taxon>Bacillati</taxon>
        <taxon>Bacillota</taxon>
        <taxon>Clostridia</taxon>
        <taxon>Eubacteriales</taxon>
        <taxon>Oscillospiraceae</taxon>
        <taxon>Pseudoflavonifractor</taxon>
    </lineage>
</organism>
<dbReference type="OrthoDB" id="2823799at2"/>
<dbReference type="eggNOG" id="ENOG5032WNU">
    <property type="taxonomic scope" value="Bacteria"/>
</dbReference>
<evidence type="ECO:0000313" key="1">
    <source>
        <dbReference type="EMBL" id="EDN01280.1"/>
    </source>
</evidence>
<proteinExistence type="predicted"/>
<evidence type="ECO:0000313" key="2">
    <source>
        <dbReference type="Proteomes" id="UP000003639"/>
    </source>
</evidence>
<reference evidence="1 2" key="1">
    <citation type="submission" date="2007-04" db="EMBL/GenBank/DDBJ databases">
        <authorList>
            <person name="Fulton L."/>
            <person name="Clifton S."/>
            <person name="Fulton B."/>
            <person name="Xu J."/>
            <person name="Minx P."/>
            <person name="Pepin K.H."/>
            <person name="Johnson M."/>
            <person name="Thiruvilangam P."/>
            <person name="Bhonagiri V."/>
            <person name="Nash W.E."/>
            <person name="Mardis E.R."/>
            <person name="Wilson R.K."/>
        </authorList>
    </citation>
    <scope>NUCLEOTIDE SEQUENCE [LARGE SCALE GENOMIC DNA]</scope>
    <source>
        <strain evidence="1 2">ATCC 29799</strain>
    </source>
</reference>
<dbReference type="AlphaFoldDB" id="A6NRM0"/>
<keyword evidence="2" id="KW-1185">Reference proteome</keyword>
<dbReference type="RefSeq" id="WP_006571397.1">
    <property type="nucleotide sequence ID" value="NZ_AAXG02000006.1"/>
</dbReference>
<protein>
    <submittedName>
        <fullName evidence="1">Uncharacterized protein</fullName>
    </submittedName>
</protein>